<dbReference type="InterPro" id="IPR010998">
    <property type="entry name" value="Integrase_recombinase_N"/>
</dbReference>
<dbReference type="PANTHER" id="PTHR30629">
    <property type="entry name" value="PROPHAGE INTEGRASE"/>
    <property type="match status" value="1"/>
</dbReference>
<evidence type="ECO:0000256" key="4">
    <source>
        <dbReference type="ARBA" id="ARBA00023172"/>
    </source>
</evidence>
<sequence length="480" mass="53131">MAKTHLTDAAVERYRRPHAGRTEVSDSEPGLFLWITPNGVKSWAIIYRLADAGGLRTQRRKSVVGRFPAMDVTAARQKARHYMRLAADGVDPEMRLAQEKLEAERAATDQQAGTFRAVAEDYIAAMKSGQLVGGRKRAVTQTTAVARERLLEQRVFPTLGSCALSDITTPMVARLLTQLDKSGGPVDETLKVVRGVFKFALSRGLFNGALPTTGMTNRQPPKKITRALTDDELRAIWQAASEQGWPFGAVIKLLMLTGQRKNEIAGLMWEEVDLERKLIVLPKERVKNRKGAHEVALSVPAIQLLEDASAVYDALHRPANTGSAQRRSGLVFPSDTGATPISGWNKLKAALDRRVKGNLVGLSEEDHRAIRAGGALRADTVARKKAALAQVANVEMVPWRIHDLRHTFITRCRDGDENADGEITWSAPIEVLQAAVNHEITVGVTKAYDHGDLQKRYRLRKRELMDWWALKLVRITGGIE</sequence>
<evidence type="ECO:0000256" key="2">
    <source>
        <dbReference type="ARBA" id="ARBA00022908"/>
    </source>
</evidence>
<dbReference type="Pfam" id="PF22022">
    <property type="entry name" value="Phage_int_M"/>
    <property type="match status" value="1"/>
</dbReference>
<gene>
    <name evidence="8" type="ORF">GCM10022276_03150</name>
</gene>
<dbReference type="Gene3D" id="1.10.443.10">
    <property type="entry name" value="Intergrase catalytic core"/>
    <property type="match status" value="1"/>
</dbReference>
<keyword evidence="4" id="KW-0233">DNA recombination</keyword>
<dbReference type="InterPro" id="IPR025166">
    <property type="entry name" value="Integrase_DNA_bind_dom"/>
</dbReference>
<proteinExistence type="inferred from homology"/>
<reference evidence="9" key="1">
    <citation type="journal article" date="2019" name="Int. J. Syst. Evol. Microbiol.">
        <title>The Global Catalogue of Microorganisms (GCM) 10K type strain sequencing project: providing services to taxonomists for standard genome sequencing and annotation.</title>
        <authorList>
            <consortium name="The Broad Institute Genomics Platform"/>
            <consortium name="The Broad Institute Genome Sequencing Center for Infectious Disease"/>
            <person name="Wu L."/>
            <person name="Ma J."/>
        </authorList>
    </citation>
    <scope>NUCLEOTIDE SEQUENCE [LARGE SCALE GENOMIC DNA]</scope>
    <source>
        <strain evidence="9">JCM 17543</strain>
    </source>
</reference>
<dbReference type="SUPFAM" id="SSF56349">
    <property type="entry name" value="DNA breaking-rejoining enzymes"/>
    <property type="match status" value="1"/>
</dbReference>
<dbReference type="InterPro" id="IPR038488">
    <property type="entry name" value="Integrase_DNA-bd_sf"/>
</dbReference>
<feature type="domain" description="Core-binding (CB)" evidence="7">
    <location>
        <begin position="113"/>
        <end position="201"/>
    </location>
</feature>
<evidence type="ECO:0000256" key="3">
    <source>
        <dbReference type="ARBA" id="ARBA00023125"/>
    </source>
</evidence>
<dbReference type="Gene3D" id="1.10.150.130">
    <property type="match status" value="1"/>
</dbReference>
<evidence type="ECO:0000313" key="8">
    <source>
        <dbReference type="EMBL" id="GAA3887455.1"/>
    </source>
</evidence>
<evidence type="ECO:0000259" key="6">
    <source>
        <dbReference type="PROSITE" id="PS51898"/>
    </source>
</evidence>
<evidence type="ECO:0000256" key="1">
    <source>
        <dbReference type="ARBA" id="ARBA00008857"/>
    </source>
</evidence>
<dbReference type="InterPro" id="IPR050808">
    <property type="entry name" value="Phage_Integrase"/>
</dbReference>
<keyword evidence="9" id="KW-1185">Reference proteome</keyword>
<keyword evidence="2" id="KW-0229">DNA integration</keyword>
<dbReference type="Pfam" id="PF00589">
    <property type="entry name" value="Phage_integrase"/>
    <property type="match status" value="1"/>
</dbReference>
<protein>
    <submittedName>
        <fullName evidence="8">Site-specific integrase</fullName>
    </submittedName>
</protein>
<name>A0ABP7KWA3_9SPHN</name>
<dbReference type="InterPro" id="IPR002104">
    <property type="entry name" value="Integrase_catalytic"/>
</dbReference>
<dbReference type="Pfam" id="PF13356">
    <property type="entry name" value="Arm-DNA-bind_3"/>
    <property type="match status" value="1"/>
</dbReference>
<comment type="similarity">
    <text evidence="1">Belongs to the 'phage' integrase family.</text>
</comment>
<dbReference type="InterPro" id="IPR044068">
    <property type="entry name" value="CB"/>
</dbReference>
<dbReference type="Proteomes" id="UP001500827">
    <property type="component" value="Unassembled WGS sequence"/>
</dbReference>
<dbReference type="PROSITE" id="PS51898">
    <property type="entry name" value="TYR_RECOMBINASE"/>
    <property type="match status" value="1"/>
</dbReference>
<comment type="caution">
    <text evidence="8">The sequence shown here is derived from an EMBL/GenBank/DDBJ whole genome shotgun (WGS) entry which is preliminary data.</text>
</comment>
<evidence type="ECO:0000259" key="7">
    <source>
        <dbReference type="PROSITE" id="PS51900"/>
    </source>
</evidence>
<feature type="domain" description="Tyr recombinase" evidence="6">
    <location>
        <begin position="223"/>
        <end position="466"/>
    </location>
</feature>
<dbReference type="PANTHER" id="PTHR30629:SF2">
    <property type="entry name" value="PROPHAGE INTEGRASE INTS-RELATED"/>
    <property type="match status" value="1"/>
</dbReference>
<evidence type="ECO:0000313" key="9">
    <source>
        <dbReference type="Proteomes" id="UP001500827"/>
    </source>
</evidence>
<dbReference type="RefSeq" id="WP_344697944.1">
    <property type="nucleotide sequence ID" value="NZ_BAABBM010000001.1"/>
</dbReference>
<accession>A0ABP7KWA3</accession>
<organism evidence="8 9">
    <name type="scientific">Sphingomonas limnosediminicola</name>
    <dbReference type="NCBI Taxonomy" id="940133"/>
    <lineage>
        <taxon>Bacteria</taxon>
        <taxon>Pseudomonadati</taxon>
        <taxon>Pseudomonadota</taxon>
        <taxon>Alphaproteobacteria</taxon>
        <taxon>Sphingomonadales</taxon>
        <taxon>Sphingomonadaceae</taxon>
        <taxon>Sphingomonas</taxon>
    </lineage>
</organism>
<dbReference type="EMBL" id="BAABBM010000001">
    <property type="protein sequence ID" value="GAA3887455.1"/>
    <property type="molecule type" value="Genomic_DNA"/>
</dbReference>
<dbReference type="InterPro" id="IPR011010">
    <property type="entry name" value="DNA_brk_join_enz"/>
</dbReference>
<dbReference type="Gene3D" id="3.30.160.390">
    <property type="entry name" value="Integrase, DNA-binding domain"/>
    <property type="match status" value="1"/>
</dbReference>
<dbReference type="PROSITE" id="PS51900">
    <property type="entry name" value="CB"/>
    <property type="match status" value="1"/>
</dbReference>
<dbReference type="InterPro" id="IPR013762">
    <property type="entry name" value="Integrase-like_cat_sf"/>
</dbReference>
<evidence type="ECO:0000256" key="5">
    <source>
        <dbReference type="PROSITE-ProRule" id="PRU01248"/>
    </source>
</evidence>
<dbReference type="InterPro" id="IPR053876">
    <property type="entry name" value="Phage_int_M"/>
</dbReference>
<keyword evidence="3 5" id="KW-0238">DNA-binding</keyword>